<name>A0A841BJC9_9ACTN</name>
<evidence type="ECO:0000313" key="3">
    <source>
        <dbReference type="EMBL" id="MBB5868364.1"/>
    </source>
</evidence>
<comment type="cofactor">
    <cofactor evidence="2">
        <name>Mg(2+)</name>
        <dbReference type="ChEBI" id="CHEBI:18420"/>
    </cofactor>
</comment>
<proteinExistence type="inferred from homology"/>
<gene>
    <name evidence="3" type="ORF">F4553_001743</name>
</gene>
<dbReference type="Gene3D" id="1.10.600.10">
    <property type="entry name" value="Farnesyl Diphosphate Synthase"/>
    <property type="match status" value="1"/>
</dbReference>
<reference evidence="3 4" key="1">
    <citation type="submission" date="2020-08" db="EMBL/GenBank/DDBJ databases">
        <title>Sequencing the genomes of 1000 actinobacteria strains.</title>
        <authorList>
            <person name="Klenk H.-P."/>
        </authorList>
    </citation>
    <scope>NUCLEOTIDE SEQUENCE [LARGE SCALE GENOMIC DNA]</scope>
    <source>
        <strain evidence="3 4">DSM 45362</strain>
    </source>
</reference>
<evidence type="ECO:0000256" key="2">
    <source>
        <dbReference type="RuleBase" id="RU366034"/>
    </source>
</evidence>
<keyword evidence="4" id="KW-1185">Reference proteome</keyword>
<organism evidence="3 4">
    <name type="scientific">Allocatelliglobosispora scoriae</name>
    <dbReference type="NCBI Taxonomy" id="643052"/>
    <lineage>
        <taxon>Bacteria</taxon>
        <taxon>Bacillati</taxon>
        <taxon>Actinomycetota</taxon>
        <taxon>Actinomycetes</taxon>
        <taxon>Micromonosporales</taxon>
        <taxon>Micromonosporaceae</taxon>
        <taxon>Allocatelliglobosispora</taxon>
    </lineage>
</organism>
<comment type="similarity">
    <text evidence="2">Belongs to the terpene synthase family.</text>
</comment>
<dbReference type="RefSeq" id="WP_184834245.1">
    <property type="nucleotide sequence ID" value="NZ_JACHMN010000002.1"/>
</dbReference>
<dbReference type="Proteomes" id="UP000587527">
    <property type="component" value="Unassembled WGS sequence"/>
</dbReference>
<protein>
    <recommendedName>
        <fullName evidence="2">Terpene synthase</fullName>
        <ecNumber evidence="2">4.2.3.-</ecNumber>
    </recommendedName>
</protein>
<accession>A0A841BJC9</accession>
<sequence>MPLDDVRLTPGTTVVIPPIPLRLPLARHPDLEAIEPVCRAWIRPYLLRYFGDGDRTDRYLRQGMSSWGGMCYPHALPDRLLPLLNSMYALTALDDAFSHPDIIASVAESSRLRDRVVDILHGAAPTADLPIGELLRAALDRLEPGMTPGMRQRQVRHITAIADSMVAEVRARTDDEAAPELETYLRARITNSFGYWATLITEYAIGQDLGRELDASADLRDALDLVIRHISLVNDLFSFAKEWEEGETMNAVWILCARESLSLQQAVDRIAEESIRAEAAFIATARGIIAERPELRLYLTELGHMLTGSMRFHRMTSRYHGSQQEIAGDSAGTDAPTTLVIRAMGTVHRPLPRP</sequence>
<keyword evidence="1 2" id="KW-0456">Lyase</keyword>
<keyword evidence="2" id="KW-0479">Metal-binding</keyword>
<dbReference type="PANTHER" id="PTHR35201:SF4">
    <property type="entry name" value="BETA-PINACENE SYNTHASE-RELATED"/>
    <property type="match status" value="1"/>
</dbReference>
<dbReference type="EMBL" id="JACHMN010000002">
    <property type="protein sequence ID" value="MBB5868364.1"/>
    <property type="molecule type" value="Genomic_DNA"/>
</dbReference>
<keyword evidence="2" id="KW-0460">Magnesium</keyword>
<dbReference type="EC" id="4.2.3.-" evidence="2"/>
<dbReference type="InterPro" id="IPR008949">
    <property type="entry name" value="Isoprenoid_synthase_dom_sf"/>
</dbReference>
<dbReference type="SFLD" id="SFLDG01020">
    <property type="entry name" value="Terpene_Cyclase_Like_2"/>
    <property type="match status" value="1"/>
</dbReference>
<dbReference type="GO" id="GO:0046872">
    <property type="term" value="F:metal ion binding"/>
    <property type="evidence" value="ECO:0007669"/>
    <property type="project" value="UniProtKB-KW"/>
</dbReference>
<dbReference type="SUPFAM" id="SSF48576">
    <property type="entry name" value="Terpenoid synthases"/>
    <property type="match status" value="1"/>
</dbReference>
<dbReference type="PANTHER" id="PTHR35201">
    <property type="entry name" value="TERPENE SYNTHASE"/>
    <property type="match status" value="1"/>
</dbReference>
<dbReference type="InterPro" id="IPR034686">
    <property type="entry name" value="Terpene_cyclase-like_2"/>
</dbReference>
<evidence type="ECO:0000256" key="1">
    <source>
        <dbReference type="ARBA" id="ARBA00023239"/>
    </source>
</evidence>
<dbReference type="Pfam" id="PF19086">
    <property type="entry name" value="Terpene_syn_C_2"/>
    <property type="match status" value="1"/>
</dbReference>
<dbReference type="GO" id="GO:0010333">
    <property type="term" value="F:terpene synthase activity"/>
    <property type="evidence" value="ECO:0007669"/>
    <property type="project" value="InterPro"/>
</dbReference>
<evidence type="ECO:0000313" key="4">
    <source>
        <dbReference type="Proteomes" id="UP000587527"/>
    </source>
</evidence>
<dbReference type="SFLD" id="SFLDS00005">
    <property type="entry name" value="Isoprenoid_Synthase_Type_I"/>
    <property type="match status" value="1"/>
</dbReference>
<dbReference type="AlphaFoldDB" id="A0A841BJC9"/>
<comment type="caution">
    <text evidence="3">The sequence shown here is derived from an EMBL/GenBank/DDBJ whole genome shotgun (WGS) entry which is preliminary data.</text>
</comment>